<dbReference type="InterPro" id="IPR042120">
    <property type="entry name" value="MutL_C_dimsub"/>
</dbReference>
<dbReference type="EMBL" id="JBGMEF010000018">
    <property type="protein sequence ID" value="MFO3667049.1"/>
    <property type="molecule type" value="Genomic_DNA"/>
</dbReference>
<keyword evidence="7" id="KW-0378">Hydrolase</keyword>
<dbReference type="InterPro" id="IPR014762">
    <property type="entry name" value="DNA_mismatch_repair_CS"/>
</dbReference>
<dbReference type="SUPFAM" id="SSF118116">
    <property type="entry name" value="DNA mismatch repair protein MutL"/>
    <property type="match status" value="1"/>
</dbReference>
<evidence type="ECO:0000313" key="7">
    <source>
        <dbReference type="EMBL" id="MFO3667049.1"/>
    </source>
</evidence>
<dbReference type="GO" id="GO:0004519">
    <property type="term" value="F:endonuclease activity"/>
    <property type="evidence" value="ECO:0007669"/>
    <property type="project" value="UniProtKB-KW"/>
</dbReference>
<accession>A0ABW9MCQ3</accession>
<evidence type="ECO:0000256" key="3">
    <source>
        <dbReference type="ARBA" id="ARBA00023204"/>
    </source>
</evidence>
<dbReference type="CDD" id="cd00782">
    <property type="entry name" value="MutL_Trans"/>
    <property type="match status" value="1"/>
</dbReference>
<dbReference type="InterPro" id="IPR037198">
    <property type="entry name" value="MutL_C_sf"/>
</dbReference>
<dbReference type="PANTHER" id="PTHR10073:SF12">
    <property type="entry name" value="DNA MISMATCH REPAIR PROTEIN MLH1"/>
    <property type="match status" value="1"/>
</dbReference>
<dbReference type="RefSeq" id="WP_199792144.1">
    <property type="nucleotide sequence ID" value="NZ_JBGMEF010000018.1"/>
</dbReference>
<protein>
    <recommendedName>
        <fullName evidence="4">DNA mismatch repair protein MutL</fullName>
    </recommendedName>
</protein>
<keyword evidence="3 4" id="KW-0234">DNA repair</keyword>
<dbReference type="SUPFAM" id="SSF54211">
    <property type="entry name" value="Ribosomal protein S5 domain 2-like"/>
    <property type="match status" value="1"/>
</dbReference>
<keyword evidence="8" id="KW-1185">Reference proteome</keyword>
<evidence type="ECO:0000256" key="2">
    <source>
        <dbReference type="ARBA" id="ARBA00022763"/>
    </source>
</evidence>
<dbReference type="CDD" id="cd16926">
    <property type="entry name" value="HATPase_MutL-MLH-PMS-like"/>
    <property type="match status" value="1"/>
</dbReference>
<comment type="similarity">
    <text evidence="1 4">Belongs to the DNA mismatch repair MutL/HexB family.</text>
</comment>
<dbReference type="Gene3D" id="3.30.1370.100">
    <property type="entry name" value="MutL, C-terminal domain, regulatory subdomain"/>
    <property type="match status" value="1"/>
</dbReference>
<dbReference type="PANTHER" id="PTHR10073">
    <property type="entry name" value="DNA MISMATCH REPAIR PROTEIN MLH, PMS, MUTL"/>
    <property type="match status" value="1"/>
</dbReference>
<feature type="domain" description="MutL C-terminal dimerisation" evidence="5">
    <location>
        <begin position="412"/>
        <end position="550"/>
    </location>
</feature>
<comment type="caution">
    <text evidence="7">The sequence shown here is derived from an EMBL/GenBank/DDBJ whole genome shotgun (WGS) entry which is preliminary data.</text>
</comment>
<dbReference type="NCBIfam" id="TIGR00585">
    <property type="entry name" value="mutl"/>
    <property type="match status" value="1"/>
</dbReference>
<organism evidence="7 8">
    <name type="scientific">Anaerococcus kampingae</name>
    <dbReference type="NCBI Taxonomy" id="3115614"/>
    <lineage>
        <taxon>Bacteria</taxon>
        <taxon>Bacillati</taxon>
        <taxon>Bacillota</taxon>
        <taxon>Tissierellia</taxon>
        <taxon>Tissierellales</taxon>
        <taxon>Peptoniphilaceae</taxon>
        <taxon>Anaerococcus</taxon>
    </lineage>
</organism>
<gene>
    <name evidence="4 7" type="primary">mutL</name>
    <name evidence="7" type="ORF">ACCQ42_04620</name>
</gene>
<dbReference type="InterPro" id="IPR002099">
    <property type="entry name" value="MutL/Mlh/PMS"/>
</dbReference>
<dbReference type="InterPro" id="IPR014721">
    <property type="entry name" value="Ribsml_uS5_D2-typ_fold_subgr"/>
</dbReference>
<dbReference type="InterPro" id="IPR020667">
    <property type="entry name" value="DNA_mismatch_repair_MutL"/>
</dbReference>
<evidence type="ECO:0000256" key="1">
    <source>
        <dbReference type="ARBA" id="ARBA00006082"/>
    </source>
</evidence>
<dbReference type="SMART" id="SM01340">
    <property type="entry name" value="DNA_mis_repair"/>
    <property type="match status" value="1"/>
</dbReference>
<dbReference type="Gene3D" id="3.30.1540.20">
    <property type="entry name" value="MutL, C-terminal domain, dimerisation subdomain"/>
    <property type="match status" value="1"/>
</dbReference>
<dbReference type="SUPFAM" id="SSF55874">
    <property type="entry name" value="ATPase domain of HSP90 chaperone/DNA topoisomerase II/histidine kinase"/>
    <property type="match status" value="1"/>
</dbReference>
<feature type="domain" description="DNA mismatch repair protein S5" evidence="6">
    <location>
        <begin position="207"/>
        <end position="325"/>
    </location>
</feature>
<dbReference type="SMART" id="SM00853">
    <property type="entry name" value="MutL_C"/>
    <property type="match status" value="1"/>
</dbReference>
<dbReference type="InterPro" id="IPR042121">
    <property type="entry name" value="MutL_C_regsub"/>
</dbReference>
<dbReference type="Gene3D" id="3.30.565.10">
    <property type="entry name" value="Histidine kinase-like ATPase, C-terminal domain"/>
    <property type="match status" value="1"/>
</dbReference>
<dbReference type="InterPro" id="IPR038973">
    <property type="entry name" value="MutL/Mlh/Pms-like"/>
</dbReference>
<dbReference type="InterPro" id="IPR036890">
    <property type="entry name" value="HATPase_C_sf"/>
</dbReference>
<keyword evidence="2 4" id="KW-0227">DNA damage</keyword>
<evidence type="ECO:0000259" key="5">
    <source>
        <dbReference type="SMART" id="SM00853"/>
    </source>
</evidence>
<dbReference type="Pfam" id="PF01119">
    <property type="entry name" value="DNA_mis_repair"/>
    <property type="match status" value="1"/>
</dbReference>
<reference evidence="7 8" key="1">
    <citation type="journal article" date="2025" name="Anaerobe">
        <title>Description of Anaerococcus kampingiae sp. nov., Anaerococcus groningensis sp. nov., Anaerococcus martiniensis sp. nov., and Anaerococcus cruorum sp. nov., isolated from human clinical specimens.</title>
        <authorList>
            <person name="Boiten K.E."/>
            <person name="Meijer J."/>
            <person name="van Wezel E.M."/>
            <person name="Veloo A.C.M."/>
        </authorList>
    </citation>
    <scope>NUCLEOTIDE SEQUENCE [LARGE SCALE GENOMIC DNA]</scope>
    <source>
        <strain evidence="7 8">ENR0874</strain>
    </source>
</reference>
<dbReference type="InterPro" id="IPR014790">
    <property type="entry name" value="MutL_C"/>
</dbReference>
<dbReference type="HAMAP" id="MF_00149">
    <property type="entry name" value="DNA_mis_repair"/>
    <property type="match status" value="1"/>
</dbReference>
<evidence type="ECO:0000256" key="4">
    <source>
        <dbReference type="HAMAP-Rule" id="MF_00149"/>
    </source>
</evidence>
<dbReference type="InterPro" id="IPR013507">
    <property type="entry name" value="DNA_mismatch_S5_2-like"/>
</dbReference>
<dbReference type="Pfam" id="PF13589">
    <property type="entry name" value="HATPase_c_3"/>
    <property type="match status" value="1"/>
</dbReference>
<keyword evidence="7" id="KW-0255">Endonuclease</keyword>
<keyword evidence="7" id="KW-0540">Nuclease</keyword>
<evidence type="ECO:0000313" key="8">
    <source>
        <dbReference type="Proteomes" id="UP001637994"/>
    </source>
</evidence>
<dbReference type="Gene3D" id="3.30.230.10">
    <property type="match status" value="1"/>
</dbReference>
<dbReference type="InterPro" id="IPR020568">
    <property type="entry name" value="Ribosomal_Su5_D2-typ_SF"/>
</dbReference>
<evidence type="ECO:0000259" key="6">
    <source>
        <dbReference type="SMART" id="SM01340"/>
    </source>
</evidence>
<dbReference type="Proteomes" id="UP001637994">
    <property type="component" value="Unassembled WGS sequence"/>
</dbReference>
<proteinExistence type="inferred from homology"/>
<name>A0ABW9MCQ3_9FIRM</name>
<comment type="function">
    <text evidence="4">This protein is involved in the repair of mismatches in DNA. It is required for dam-dependent methyl-directed DNA mismatch repair. May act as a 'molecular matchmaker', a protein that promotes the formation of a stable complex between two or more DNA-binding proteins in an ATP-dependent manner without itself being part of a final effector complex.</text>
</comment>
<sequence length="592" mass="68410">MPIIRLDKDTIEKIAAGEVIESPLSVVKELVENSIDANSKNITIEIRNGGKSYIRVTDDGSGIESDQLELAFKKHATSKITAFDDLYKISSLGFRGEALPSIAAVSKLTAISKTEDSPIGSKLVINSKDASKSSIATNKGTSIIVEDLFYNIPARRKFLKSDLAESNKITKLLYAFAIGYQDISFKYIKDDRLQFRSSSNTSFKLSIADLLDSLLEENLIELSDNNDIFKIKAYISNSNYYRGNRSMQYIFANKRLIENDEINWAIEYQYQGLIPSGRYPAFFLFIDTNPKNIDVNIHPNKKIVKFSYEAELIDLITNSINKTFQKNKDIKTIRQESPKENKSLDFSDYKAILDKYSPVENLIRESPRDYSTEYSDNFFDESLPLDLGDLEDNNDFHEEVIEEKFIDDIPTYKTSLFSRYSIFEEKGKAYILDHRRADEKVRMSKYIREFKEGNIAKQVLTDPIVIELKVDDVKRVKDKVQLFENMGFDLDFITNSKLIIREMPLIFDLPENGDFFYDLLDLDYDDSNKFLYKKFRKLAKALSFRKGHTINEEEALSLYKKLMDEENPYKNYDGQATLIMIESKDLEKYFER</sequence>
<dbReference type="PROSITE" id="PS00058">
    <property type="entry name" value="DNA_MISMATCH_REPAIR_1"/>
    <property type="match status" value="1"/>
</dbReference>
<dbReference type="Pfam" id="PF08676">
    <property type="entry name" value="MutL_C"/>
    <property type="match status" value="1"/>
</dbReference>